<keyword evidence="2" id="KW-0963">Cytoplasm</keyword>
<dbReference type="InterPro" id="IPR036723">
    <property type="entry name" value="Alpha-catenin/vinculin-like_sf"/>
</dbReference>
<comment type="subcellular location">
    <subcellularLocation>
        <location evidence="1">Cytoplasm</location>
    </subcellularLocation>
</comment>
<name>A0ABT2A3N9_9BURK</name>
<dbReference type="EMBL" id="JANUGX010000005">
    <property type="protein sequence ID" value="MCS0588802.1"/>
    <property type="molecule type" value="Genomic_DNA"/>
</dbReference>
<evidence type="ECO:0000256" key="2">
    <source>
        <dbReference type="ARBA" id="ARBA00022490"/>
    </source>
</evidence>
<evidence type="ECO:0000256" key="1">
    <source>
        <dbReference type="ARBA" id="ARBA00004496"/>
    </source>
</evidence>
<sequence>MLQANEIQQRFTHIQQTIQEAEQACRSGDAPDDLKNCIQKMAQESQQASQVMQSQDQQRMVECVDNLESMGDEAKRLSRSAATMSPQLETAVTKVHAELSQLKHQLH</sequence>
<dbReference type="Proteomes" id="UP001205560">
    <property type="component" value="Unassembled WGS sequence"/>
</dbReference>
<organism evidence="3 4">
    <name type="scientific">Massilia norwichensis</name>
    <dbReference type="NCBI Taxonomy" id="1442366"/>
    <lineage>
        <taxon>Bacteria</taxon>
        <taxon>Pseudomonadati</taxon>
        <taxon>Pseudomonadota</taxon>
        <taxon>Betaproteobacteria</taxon>
        <taxon>Burkholderiales</taxon>
        <taxon>Oxalobacteraceae</taxon>
        <taxon>Telluria group</taxon>
        <taxon>Massilia</taxon>
    </lineage>
</organism>
<proteinExistence type="predicted"/>
<keyword evidence="4" id="KW-1185">Reference proteome</keyword>
<reference evidence="3 4" key="1">
    <citation type="submission" date="2022-08" db="EMBL/GenBank/DDBJ databases">
        <title>Reclassification of Massilia species as members of the genera Telluria, Duganella, Pseudoduganella, Mokoshia gen. nov. and Zemynaea gen. nov. using orthogonal and non-orthogonal genome-based approaches.</title>
        <authorList>
            <person name="Bowman J.P."/>
        </authorList>
    </citation>
    <scope>NUCLEOTIDE SEQUENCE [LARGE SCALE GENOMIC DNA]</scope>
    <source>
        <strain evidence="3 4">LMG 28164</strain>
    </source>
</reference>
<dbReference type="SUPFAM" id="SSF47220">
    <property type="entry name" value="alpha-catenin/vinculin-like"/>
    <property type="match status" value="1"/>
</dbReference>
<gene>
    <name evidence="3" type="ORF">NX782_06250</name>
</gene>
<accession>A0ABT2A3N9</accession>
<protein>
    <submittedName>
        <fullName evidence="3">Uncharacterized protein</fullName>
    </submittedName>
</protein>
<evidence type="ECO:0000313" key="3">
    <source>
        <dbReference type="EMBL" id="MCS0588802.1"/>
    </source>
</evidence>
<dbReference type="RefSeq" id="WP_258844564.1">
    <property type="nucleotide sequence ID" value="NZ_JANUGX010000005.1"/>
</dbReference>
<comment type="caution">
    <text evidence="3">The sequence shown here is derived from an EMBL/GenBank/DDBJ whole genome shotgun (WGS) entry which is preliminary data.</text>
</comment>
<evidence type="ECO:0000313" key="4">
    <source>
        <dbReference type="Proteomes" id="UP001205560"/>
    </source>
</evidence>